<evidence type="ECO:0000313" key="2">
    <source>
        <dbReference type="EMBL" id="KAF8431443.1"/>
    </source>
</evidence>
<evidence type="ECO:0000256" key="1">
    <source>
        <dbReference type="SAM" id="Phobius"/>
    </source>
</evidence>
<keyword evidence="1" id="KW-0472">Membrane</keyword>
<gene>
    <name evidence="2" type="ORF">L210DRAFT_3560349</name>
</gene>
<evidence type="ECO:0000313" key="3">
    <source>
        <dbReference type="Proteomes" id="UP001194468"/>
    </source>
</evidence>
<feature type="transmembrane region" description="Helical" evidence="1">
    <location>
        <begin position="111"/>
        <end position="130"/>
    </location>
</feature>
<keyword evidence="1" id="KW-1133">Transmembrane helix</keyword>
<organism evidence="2 3">
    <name type="scientific">Boletus edulis BED1</name>
    <dbReference type="NCBI Taxonomy" id="1328754"/>
    <lineage>
        <taxon>Eukaryota</taxon>
        <taxon>Fungi</taxon>
        <taxon>Dikarya</taxon>
        <taxon>Basidiomycota</taxon>
        <taxon>Agaricomycotina</taxon>
        <taxon>Agaricomycetes</taxon>
        <taxon>Agaricomycetidae</taxon>
        <taxon>Boletales</taxon>
        <taxon>Boletineae</taxon>
        <taxon>Boletaceae</taxon>
        <taxon>Boletoideae</taxon>
        <taxon>Boletus</taxon>
    </lineage>
</organism>
<dbReference type="EMBL" id="WHUW01000050">
    <property type="protein sequence ID" value="KAF8431443.1"/>
    <property type="molecule type" value="Genomic_DNA"/>
</dbReference>
<protein>
    <submittedName>
        <fullName evidence="2">Uncharacterized protein</fullName>
    </submittedName>
</protein>
<dbReference type="AlphaFoldDB" id="A0AAD4BJ01"/>
<name>A0AAD4BJ01_BOLED</name>
<keyword evidence="1" id="KW-0812">Transmembrane</keyword>
<feature type="transmembrane region" description="Helical" evidence="1">
    <location>
        <begin position="78"/>
        <end position="99"/>
    </location>
</feature>
<reference evidence="2" key="2">
    <citation type="journal article" date="2020" name="Nat. Commun.">
        <title>Large-scale genome sequencing of mycorrhizal fungi provides insights into the early evolution of symbiotic traits.</title>
        <authorList>
            <person name="Miyauchi S."/>
            <person name="Kiss E."/>
            <person name="Kuo A."/>
            <person name="Drula E."/>
            <person name="Kohler A."/>
            <person name="Sanchez-Garcia M."/>
            <person name="Morin E."/>
            <person name="Andreopoulos B."/>
            <person name="Barry K.W."/>
            <person name="Bonito G."/>
            <person name="Buee M."/>
            <person name="Carver A."/>
            <person name="Chen C."/>
            <person name="Cichocki N."/>
            <person name="Clum A."/>
            <person name="Culley D."/>
            <person name="Crous P.W."/>
            <person name="Fauchery L."/>
            <person name="Girlanda M."/>
            <person name="Hayes R.D."/>
            <person name="Keri Z."/>
            <person name="LaButti K."/>
            <person name="Lipzen A."/>
            <person name="Lombard V."/>
            <person name="Magnuson J."/>
            <person name="Maillard F."/>
            <person name="Murat C."/>
            <person name="Nolan M."/>
            <person name="Ohm R.A."/>
            <person name="Pangilinan J."/>
            <person name="Pereira M.F."/>
            <person name="Perotto S."/>
            <person name="Peter M."/>
            <person name="Pfister S."/>
            <person name="Riley R."/>
            <person name="Sitrit Y."/>
            <person name="Stielow J.B."/>
            <person name="Szollosi G."/>
            <person name="Zifcakova L."/>
            <person name="Stursova M."/>
            <person name="Spatafora J.W."/>
            <person name="Tedersoo L."/>
            <person name="Vaario L.M."/>
            <person name="Yamada A."/>
            <person name="Yan M."/>
            <person name="Wang P."/>
            <person name="Xu J."/>
            <person name="Bruns T."/>
            <person name="Baldrian P."/>
            <person name="Vilgalys R."/>
            <person name="Dunand C."/>
            <person name="Henrissat B."/>
            <person name="Grigoriev I.V."/>
            <person name="Hibbett D."/>
            <person name="Nagy L.G."/>
            <person name="Martin F.M."/>
        </authorList>
    </citation>
    <scope>NUCLEOTIDE SEQUENCE</scope>
    <source>
        <strain evidence="2">BED1</strain>
    </source>
</reference>
<proteinExistence type="predicted"/>
<reference evidence="2" key="1">
    <citation type="submission" date="2019-10" db="EMBL/GenBank/DDBJ databases">
        <authorList>
            <consortium name="DOE Joint Genome Institute"/>
            <person name="Kuo A."/>
            <person name="Miyauchi S."/>
            <person name="Kiss E."/>
            <person name="Drula E."/>
            <person name="Kohler A."/>
            <person name="Sanchez-Garcia M."/>
            <person name="Andreopoulos B."/>
            <person name="Barry K.W."/>
            <person name="Bonito G."/>
            <person name="Buee M."/>
            <person name="Carver A."/>
            <person name="Chen C."/>
            <person name="Cichocki N."/>
            <person name="Clum A."/>
            <person name="Culley D."/>
            <person name="Crous P.W."/>
            <person name="Fauchery L."/>
            <person name="Girlanda M."/>
            <person name="Hayes R."/>
            <person name="Keri Z."/>
            <person name="LaButti K."/>
            <person name="Lipzen A."/>
            <person name="Lombard V."/>
            <person name="Magnuson J."/>
            <person name="Maillard F."/>
            <person name="Morin E."/>
            <person name="Murat C."/>
            <person name="Nolan M."/>
            <person name="Ohm R."/>
            <person name="Pangilinan J."/>
            <person name="Pereira M."/>
            <person name="Perotto S."/>
            <person name="Peter M."/>
            <person name="Riley R."/>
            <person name="Sitrit Y."/>
            <person name="Stielow B."/>
            <person name="Szollosi G."/>
            <person name="Zifcakova L."/>
            <person name="Stursova M."/>
            <person name="Spatafora J.W."/>
            <person name="Tedersoo L."/>
            <person name="Vaario L.-M."/>
            <person name="Yamada A."/>
            <person name="Yan M."/>
            <person name="Wang P."/>
            <person name="Xu J."/>
            <person name="Bruns T."/>
            <person name="Baldrian P."/>
            <person name="Vilgalys R."/>
            <person name="Henrissat B."/>
            <person name="Grigoriev I.V."/>
            <person name="Hibbett D."/>
            <person name="Nagy L.G."/>
            <person name="Martin F.M."/>
        </authorList>
    </citation>
    <scope>NUCLEOTIDE SEQUENCE</scope>
    <source>
        <strain evidence="2">BED1</strain>
    </source>
</reference>
<accession>A0AAD4BJ01</accession>
<keyword evidence="3" id="KW-1185">Reference proteome</keyword>
<dbReference type="Proteomes" id="UP001194468">
    <property type="component" value="Unassembled WGS sequence"/>
</dbReference>
<feature type="transmembrane region" description="Helical" evidence="1">
    <location>
        <begin position="12"/>
        <end position="34"/>
    </location>
</feature>
<sequence length="138" mass="16191">MVLGGNQHRRNAYKHAFSMLAILTQLATLASWTMDLWLRDKPRISLTLYKCGAYLWYITLAFGYFTGHSQNLVQAKTFFFAWSSYAIVCKFIPSLIRWLNNRGDPNLHRELTIWAFNVSMQGLSVCIYLWNFMRTRPL</sequence>
<feature type="transmembrane region" description="Helical" evidence="1">
    <location>
        <begin position="46"/>
        <end position="66"/>
    </location>
</feature>
<comment type="caution">
    <text evidence="2">The sequence shown here is derived from an EMBL/GenBank/DDBJ whole genome shotgun (WGS) entry which is preliminary data.</text>
</comment>